<gene>
    <name evidence="1" type="ORF">S01H1_20624</name>
</gene>
<comment type="caution">
    <text evidence="1">The sequence shown here is derived from an EMBL/GenBank/DDBJ whole genome shotgun (WGS) entry which is preliminary data.</text>
</comment>
<evidence type="ECO:0008006" key="2">
    <source>
        <dbReference type="Google" id="ProtNLM"/>
    </source>
</evidence>
<dbReference type="AlphaFoldDB" id="X0TK79"/>
<proteinExistence type="predicted"/>
<dbReference type="EMBL" id="BARS01011312">
    <property type="protein sequence ID" value="GAF88532.1"/>
    <property type="molecule type" value="Genomic_DNA"/>
</dbReference>
<name>X0TK79_9ZZZZ</name>
<accession>X0TK79</accession>
<sequence length="83" mass="9198">HYYNASQKDTASLKKVLPAVTGKGYEEMGIGAGMDASIAYGRIMYGNATEEETAKVRADLLKYCKMDTEGMIWVVDKLRELSD</sequence>
<evidence type="ECO:0000313" key="1">
    <source>
        <dbReference type="EMBL" id="GAF88532.1"/>
    </source>
</evidence>
<protein>
    <recommendedName>
        <fullName evidence="2">DUF2779 domain-containing protein</fullName>
    </recommendedName>
</protein>
<reference evidence="1" key="1">
    <citation type="journal article" date="2014" name="Front. Microbiol.">
        <title>High frequency of phylogenetically diverse reductive dehalogenase-homologous genes in deep subseafloor sedimentary metagenomes.</title>
        <authorList>
            <person name="Kawai M."/>
            <person name="Futagami T."/>
            <person name="Toyoda A."/>
            <person name="Takaki Y."/>
            <person name="Nishi S."/>
            <person name="Hori S."/>
            <person name="Arai W."/>
            <person name="Tsubouchi T."/>
            <person name="Morono Y."/>
            <person name="Uchiyama I."/>
            <person name="Ito T."/>
            <person name="Fujiyama A."/>
            <person name="Inagaki F."/>
            <person name="Takami H."/>
        </authorList>
    </citation>
    <scope>NUCLEOTIDE SEQUENCE</scope>
    <source>
        <strain evidence="1">Expedition CK06-06</strain>
    </source>
</reference>
<organism evidence="1">
    <name type="scientific">marine sediment metagenome</name>
    <dbReference type="NCBI Taxonomy" id="412755"/>
    <lineage>
        <taxon>unclassified sequences</taxon>
        <taxon>metagenomes</taxon>
        <taxon>ecological metagenomes</taxon>
    </lineage>
</organism>
<feature type="non-terminal residue" evidence="1">
    <location>
        <position position="1"/>
    </location>
</feature>